<reference evidence="1 2" key="1">
    <citation type="submission" date="2021-01" db="EMBL/GenBank/DDBJ databases">
        <title>Genomic Encyclopedia of Type Strains, Phase IV (KMG-IV): sequencing the most valuable type-strain genomes for metagenomic binning, comparative biology and taxonomic classification.</title>
        <authorList>
            <person name="Goeker M."/>
        </authorList>
    </citation>
    <scope>NUCLEOTIDE SEQUENCE [LARGE SCALE GENOMIC DNA]</scope>
    <source>
        <strain evidence="1 2">DSM 25890</strain>
    </source>
</reference>
<name>A0ABS2NLE3_9FIRM</name>
<dbReference type="EMBL" id="JAFBEE010000001">
    <property type="protein sequence ID" value="MBM7613760.1"/>
    <property type="molecule type" value="Genomic_DNA"/>
</dbReference>
<protein>
    <submittedName>
        <fullName evidence="1">AlkP superfamily pyrophosphatase or phosphodiesterase</fullName>
    </submittedName>
</protein>
<gene>
    <name evidence="1" type="ORF">JOC73_000268</name>
</gene>
<dbReference type="CDD" id="cd16018">
    <property type="entry name" value="Enpp"/>
    <property type="match status" value="1"/>
</dbReference>
<dbReference type="Gene3D" id="3.40.720.10">
    <property type="entry name" value="Alkaline Phosphatase, subunit A"/>
    <property type="match status" value="1"/>
</dbReference>
<organism evidence="1 2">
    <name type="scientific">Alkaliphilus hydrothermalis</name>
    <dbReference type="NCBI Taxonomy" id="1482730"/>
    <lineage>
        <taxon>Bacteria</taxon>
        <taxon>Bacillati</taxon>
        <taxon>Bacillota</taxon>
        <taxon>Clostridia</taxon>
        <taxon>Peptostreptococcales</taxon>
        <taxon>Natronincolaceae</taxon>
        <taxon>Alkaliphilus</taxon>
    </lineage>
</organism>
<comment type="caution">
    <text evidence="1">The sequence shown here is derived from an EMBL/GenBank/DDBJ whole genome shotgun (WGS) entry which is preliminary data.</text>
</comment>
<dbReference type="InterPro" id="IPR017850">
    <property type="entry name" value="Alkaline_phosphatase_core_sf"/>
</dbReference>
<sequence length="426" mass="48740">MAKHLIVISIDAFSEDHWEEAKKLPNLSYLINNGSSSRELKSVFPTLTYTVHTTMVTGVYPNKHGIIHNHPFQPFVPEKERNWYWYQKDVQVPTIYDLAKANKLTTAGLLWPVTGKSTIKYNLPEVKAIKKENQVLKLLKTGNLLYCLDLELRLGRYRAGFKQHQLDDYITLLTTDTIKRRKPNLLMVHLIELDNAKHHHRIDGKEVKVALARLDKRVGDIIKAVEKAKIQDETVIMVLGDHGHFNVDCMVHLNNLLKDKGLIYEEKGRMEWRAYLQSTGGNAYLHIKDGDTEAERIAIDILNDAMETEKYGIDEIYGSSVLETLRGHKDIKYVVEAKVGYAFDDALKLPTVENFLEAGIKYATHGYSPEKPNYKCNFIVAGRDIKKGYHLGPMEMVDIAPTMAKILGLDFYQCDGEVLERVFQKK</sequence>
<evidence type="ECO:0000313" key="2">
    <source>
        <dbReference type="Proteomes" id="UP001314796"/>
    </source>
</evidence>
<dbReference type="Pfam" id="PF01663">
    <property type="entry name" value="Phosphodiest"/>
    <property type="match status" value="1"/>
</dbReference>
<dbReference type="RefSeq" id="WP_204400029.1">
    <property type="nucleotide sequence ID" value="NZ_JAFBEE010000001.1"/>
</dbReference>
<evidence type="ECO:0000313" key="1">
    <source>
        <dbReference type="EMBL" id="MBM7613760.1"/>
    </source>
</evidence>
<dbReference type="InterPro" id="IPR002591">
    <property type="entry name" value="Phosphodiest/P_Trfase"/>
</dbReference>
<keyword evidence="2" id="KW-1185">Reference proteome</keyword>
<dbReference type="Proteomes" id="UP001314796">
    <property type="component" value="Unassembled WGS sequence"/>
</dbReference>
<dbReference type="PANTHER" id="PTHR10151">
    <property type="entry name" value="ECTONUCLEOTIDE PYROPHOSPHATASE/PHOSPHODIESTERASE"/>
    <property type="match status" value="1"/>
</dbReference>
<accession>A0ABS2NLE3</accession>
<dbReference type="SUPFAM" id="SSF53649">
    <property type="entry name" value="Alkaline phosphatase-like"/>
    <property type="match status" value="1"/>
</dbReference>
<proteinExistence type="predicted"/>
<dbReference type="PANTHER" id="PTHR10151:SF120">
    <property type="entry name" value="BIS(5'-ADENOSYL)-TRIPHOSPHATASE"/>
    <property type="match status" value="1"/>
</dbReference>